<dbReference type="GO" id="GO:0005737">
    <property type="term" value="C:cytoplasm"/>
    <property type="evidence" value="ECO:0007669"/>
    <property type="project" value="TreeGrafter"/>
</dbReference>
<dbReference type="eggNOG" id="COG0508">
    <property type="taxonomic scope" value="Bacteria"/>
</dbReference>
<dbReference type="HOGENOM" id="CLU_016733_10_0_6"/>
<evidence type="ECO:0000313" key="12">
    <source>
        <dbReference type="Proteomes" id="UP000004699"/>
    </source>
</evidence>
<dbReference type="EMBL" id="DS999411">
    <property type="protein sequence ID" value="EED36867.1"/>
    <property type="molecule type" value="Genomic_DNA"/>
</dbReference>
<feature type="region of interest" description="Disordered" evidence="8">
    <location>
        <begin position="89"/>
        <end position="149"/>
    </location>
</feature>
<name>B8KY14_9GAMM</name>
<feature type="domain" description="Lipoyl-binding" evidence="9">
    <location>
        <begin position="11"/>
        <end position="86"/>
    </location>
</feature>
<dbReference type="InterPro" id="IPR004167">
    <property type="entry name" value="PSBD"/>
</dbReference>
<accession>B8KY14</accession>
<dbReference type="GO" id="GO:0031405">
    <property type="term" value="F:lipoic acid binding"/>
    <property type="evidence" value="ECO:0007669"/>
    <property type="project" value="TreeGrafter"/>
</dbReference>
<dbReference type="Gene3D" id="2.40.50.100">
    <property type="match status" value="1"/>
</dbReference>
<evidence type="ECO:0000256" key="2">
    <source>
        <dbReference type="ARBA" id="ARBA00007317"/>
    </source>
</evidence>
<keyword evidence="12" id="KW-1185">Reference proteome</keyword>
<dbReference type="STRING" id="565045.NOR51B_2820"/>
<dbReference type="PROSITE" id="PS50968">
    <property type="entry name" value="BIOTINYL_LIPOYL"/>
    <property type="match status" value="1"/>
</dbReference>
<evidence type="ECO:0000256" key="8">
    <source>
        <dbReference type="SAM" id="MobiDB-lite"/>
    </source>
</evidence>
<dbReference type="SUPFAM" id="SSF47005">
    <property type="entry name" value="Peripheral subunit-binding domain of 2-oxo acid dehydrogenase complex"/>
    <property type="match status" value="1"/>
</dbReference>
<dbReference type="GO" id="GO:0016407">
    <property type="term" value="F:acetyltransferase activity"/>
    <property type="evidence" value="ECO:0007669"/>
    <property type="project" value="TreeGrafter"/>
</dbReference>
<dbReference type="InterPro" id="IPR023213">
    <property type="entry name" value="CAT-like_dom_sf"/>
</dbReference>
<evidence type="ECO:0000259" key="9">
    <source>
        <dbReference type="PROSITE" id="PS50968"/>
    </source>
</evidence>
<dbReference type="Pfam" id="PF00198">
    <property type="entry name" value="2-oxoacid_dh"/>
    <property type="match status" value="1"/>
</dbReference>
<dbReference type="InterPro" id="IPR050743">
    <property type="entry name" value="2-oxoacid_DH_E2_comp"/>
</dbReference>
<reference evidence="12" key="1">
    <citation type="journal article" date="2013" name="BMC Microbiol.">
        <title>Taxonomy and evolution of bacteriochlorophyll a-containing members of the OM60/NOR5 clade of marine gammaproteobacteria: description of Luminiphilus syltensis gen. nov., sp. nov., reclassification of Haliea rubra as Pseudohaliea rubra gen. nov., comb. nov., and emendation of Chromatocurvus halotolerans.</title>
        <authorList>
            <person name="Spring S."/>
            <person name="Riedel T."/>
            <person name="Sproer C."/>
            <person name="Yan S."/>
            <person name="Harder J."/>
            <person name="Fuchs B.M."/>
        </authorList>
    </citation>
    <scope>NUCLEOTIDE SEQUENCE [LARGE SCALE GENOMIC DNA]</scope>
    <source>
        <strain evidence="12">NOR51-B</strain>
    </source>
</reference>
<protein>
    <recommendedName>
        <fullName evidence="7">Dihydrolipoamide acetyltransferase component of pyruvate dehydrogenase complex</fullName>
        <ecNumber evidence="7">2.3.1.-</ecNumber>
    </recommendedName>
</protein>
<dbReference type="InterPro" id="IPR003016">
    <property type="entry name" value="2-oxoA_DH_lipoyl-BS"/>
</dbReference>
<dbReference type="PROSITE" id="PS00189">
    <property type="entry name" value="LIPOYL"/>
    <property type="match status" value="1"/>
</dbReference>
<proteinExistence type="inferred from homology"/>
<feature type="compositionally biased region" description="Polar residues" evidence="8">
    <location>
        <begin position="109"/>
        <end position="122"/>
    </location>
</feature>
<dbReference type="AlphaFoldDB" id="B8KY14"/>
<evidence type="ECO:0000256" key="7">
    <source>
        <dbReference type="RuleBase" id="RU003423"/>
    </source>
</evidence>
<sequence length="437" mass="46804">MNVTEEAGVSTYSFKLPDLGEGIVESEVSAWYVEVGDRVDEDQHIADVQTEKAVVEITAPVAGTILALGCPAGEVLAVGVELVCFDTAGSSNEEPEGANEEPEDEVASSPAQPAPESQQGGSKESKPSAVVPRSDPAGFTTETPEGDPAFRQVLASPSLRHRAREAGVNLIDVPGTGPGGRIQHKDFEAFLAAGGELVTGQESSRRVAVHEKSISGMRRVIAQKMLDAKRNIPHYSYIEEVDVTQIEALRAHLNAHRTEDQPKLTLLPFLTAALVRVLPQFPHCNARFDSEKELLSEYDAVHVGFATMTDAGLMVPVVRHCEEQDVWQIAAELSRVSGVARAGKAKPAELSGSTITITSLGAIGGIATTPIINAPETTIIGVNKMQRRAVVIDEQVVIRTMMNLSGSFDHRIVDGYDGAQMIQLLKSFIENPGAIFV</sequence>
<dbReference type="EC" id="2.3.1.-" evidence="7"/>
<dbReference type="InterPro" id="IPR000089">
    <property type="entry name" value="Biotin_lipoyl"/>
</dbReference>
<dbReference type="InterPro" id="IPR036625">
    <property type="entry name" value="E3-bd_dom_sf"/>
</dbReference>
<comment type="cofactor">
    <cofactor evidence="1 7">
        <name>(R)-lipoate</name>
        <dbReference type="ChEBI" id="CHEBI:83088"/>
    </cofactor>
</comment>
<dbReference type="Pfam" id="PF00364">
    <property type="entry name" value="Biotin_lipoyl"/>
    <property type="match status" value="1"/>
</dbReference>
<comment type="similarity">
    <text evidence="2 7">Belongs to the 2-oxoacid dehydrogenase family.</text>
</comment>
<organism evidence="11 12">
    <name type="scientific">Luminiphilus syltensis NOR5-1B</name>
    <dbReference type="NCBI Taxonomy" id="565045"/>
    <lineage>
        <taxon>Bacteria</taxon>
        <taxon>Pseudomonadati</taxon>
        <taxon>Pseudomonadota</taxon>
        <taxon>Gammaproteobacteria</taxon>
        <taxon>Cellvibrionales</taxon>
        <taxon>Halieaceae</taxon>
        <taxon>Luminiphilus</taxon>
    </lineage>
</organism>
<dbReference type="Proteomes" id="UP000004699">
    <property type="component" value="Unassembled WGS sequence"/>
</dbReference>
<evidence type="ECO:0000256" key="4">
    <source>
        <dbReference type="ARBA" id="ARBA00022679"/>
    </source>
</evidence>
<evidence type="ECO:0000256" key="1">
    <source>
        <dbReference type="ARBA" id="ARBA00001938"/>
    </source>
</evidence>
<dbReference type="InterPro" id="IPR011053">
    <property type="entry name" value="Single_hybrid_motif"/>
</dbReference>
<evidence type="ECO:0000313" key="11">
    <source>
        <dbReference type="EMBL" id="EED36867.1"/>
    </source>
</evidence>
<dbReference type="PANTHER" id="PTHR43178">
    <property type="entry name" value="DIHYDROLIPOAMIDE ACETYLTRANSFERASE COMPONENT OF PYRUVATE DEHYDROGENASE COMPLEX"/>
    <property type="match status" value="1"/>
</dbReference>
<dbReference type="PROSITE" id="PS51826">
    <property type="entry name" value="PSBD"/>
    <property type="match status" value="1"/>
</dbReference>
<dbReference type="PANTHER" id="PTHR43178:SF5">
    <property type="entry name" value="LIPOAMIDE ACYLTRANSFERASE COMPONENT OF BRANCHED-CHAIN ALPHA-KETO ACID DEHYDROGENASE COMPLEX, MITOCHONDRIAL"/>
    <property type="match status" value="1"/>
</dbReference>
<evidence type="ECO:0000256" key="5">
    <source>
        <dbReference type="ARBA" id="ARBA00022823"/>
    </source>
</evidence>
<dbReference type="FunFam" id="3.30.559.10:FF:000007">
    <property type="entry name" value="Dihydrolipoamide acetyltransferase component of pyruvate dehydrogenase complex"/>
    <property type="match status" value="1"/>
</dbReference>
<keyword evidence="5 7" id="KW-0450">Lipoyl</keyword>
<evidence type="ECO:0000256" key="3">
    <source>
        <dbReference type="ARBA" id="ARBA00011484"/>
    </source>
</evidence>
<gene>
    <name evidence="11" type="ORF">NOR51B_2820</name>
</gene>
<dbReference type="SUPFAM" id="SSF52777">
    <property type="entry name" value="CoA-dependent acyltransferases"/>
    <property type="match status" value="1"/>
</dbReference>
<dbReference type="InterPro" id="IPR001078">
    <property type="entry name" value="2-oxoacid_DH_actylTfrase"/>
</dbReference>
<dbReference type="CDD" id="cd06849">
    <property type="entry name" value="lipoyl_domain"/>
    <property type="match status" value="1"/>
</dbReference>
<dbReference type="Pfam" id="PF02817">
    <property type="entry name" value="E3_binding"/>
    <property type="match status" value="1"/>
</dbReference>
<dbReference type="Gene3D" id="3.30.559.10">
    <property type="entry name" value="Chloramphenicol acetyltransferase-like domain"/>
    <property type="match status" value="1"/>
</dbReference>
<feature type="domain" description="Peripheral subunit-binding (PSBD)" evidence="10">
    <location>
        <begin position="154"/>
        <end position="191"/>
    </location>
</feature>
<evidence type="ECO:0000256" key="6">
    <source>
        <dbReference type="ARBA" id="ARBA00023315"/>
    </source>
</evidence>
<keyword evidence="4 7" id="KW-0808">Transferase</keyword>
<evidence type="ECO:0000259" key="10">
    <source>
        <dbReference type="PROSITE" id="PS51826"/>
    </source>
</evidence>
<dbReference type="SUPFAM" id="SSF51230">
    <property type="entry name" value="Single hybrid motif"/>
    <property type="match status" value="1"/>
</dbReference>
<feature type="compositionally biased region" description="Acidic residues" evidence="8">
    <location>
        <begin position="93"/>
        <end position="106"/>
    </location>
</feature>
<comment type="subunit">
    <text evidence="3">Forms a 24-polypeptide structural core with octahedral symmetry.</text>
</comment>
<dbReference type="Gene3D" id="4.10.320.10">
    <property type="entry name" value="E3-binding domain"/>
    <property type="match status" value="1"/>
</dbReference>
<keyword evidence="6 7" id="KW-0012">Acyltransferase</keyword>